<name>A0A2K8U3B2_9GAMM</name>
<dbReference type="Proteomes" id="UP000232638">
    <property type="component" value="Chromosome"/>
</dbReference>
<gene>
    <name evidence="1" type="ORF">THSYN_00185</name>
</gene>
<sequence length="172" mass="19057">MSGGAGDKHSRLTPFPLRITSALSEETTMRPLALNESCAPVAVDPRELYYPSGIEITPGARYRFAASGTWQDSWITCGPEGWPSWLLSPWNRLPWQRVFLLCGCGGKDLTRAFPIGSGCEWSAPPEAAQWPDRQLYLFANDWPNKYDNNHPVGPEAGGPLCVVITRIPELKK</sequence>
<evidence type="ECO:0000313" key="1">
    <source>
        <dbReference type="EMBL" id="AUB79531.1"/>
    </source>
</evidence>
<dbReference type="KEGG" id="tsy:THSYN_00185"/>
<evidence type="ECO:0000313" key="2">
    <source>
        <dbReference type="Proteomes" id="UP000232638"/>
    </source>
</evidence>
<dbReference type="AlphaFoldDB" id="A0A2K8U3B2"/>
<organism evidence="1 2">
    <name type="scientific">Candidatus Thiodictyon syntrophicum</name>
    <dbReference type="NCBI Taxonomy" id="1166950"/>
    <lineage>
        <taxon>Bacteria</taxon>
        <taxon>Pseudomonadati</taxon>
        <taxon>Pseudomonadota</taxon>
        <taxon>Gammaproteobacteria</taxon>
        <taxon>Chromatiales</taxon>
        <taxon>Chromatiaceae</taxon>
        <taxon>Thiodictyon</taxon>
    </lineage>
</organism>
<accession>A0A2K8U3B2</accession>
<keyword evidence="2" id="KW-1185">Reference proteome</keyword>
<reference evidence="1 2" key="1">
    <citation type="submission" date="2017-03" db="EMBL/GenBank/DDBJ databases">
        <title>Complete genome sequence of Candidatus 'Thiodictyon syntrophicum' sp. nov. strain Cad16T, a photolithoautotroph purple sulfur bacterium isolated from an alpine meromictic lake.</title>
        <authorList>
            <person name="Luedin S.M."/>
            <person name="Pothier J.F."/>
            <person name="Danza F."/>
            <person name="Storelli N."/>
            <person name="Wittwer M."/>
            <person name="Tonolla M."/>
        </authorList>
    </citation>
    <scope>NUCLEOTIDE SEQUENCE [LARGE SCALE GENOMIC DNA]</scope>
    <source>
        <strain evidence="1 2">Cad16T</strain>
    </source>
</reference>
<protein>
    <submittedName>
        <fullName evidence="1">Uncharacterized protein</fullName>
    </submittedName>
</protein>
<proteinExistence type="predicted"/>
<dbReference type="EMBL" id="CP020370">
    <property type="protein sequence ID" value="AUB79531.1"/>
    <property type="molecule type" value="Genomic_DNA"/>
</dbReference>
<dbReference type="Gene3D" id="2.60.120.430">
    <property type="entry name" value="Galactose-binding lectin"/>
    <property type="match status" value="1"/>
</dbReference>